<evidence type="ECO:0000256" key="1">
    <source>
        <dbReference type="SAM" id="MobiDB-lite"/>
    </source>
</evidence>
<dbReference type="Proteomes" id="UP001549031">
    <property type="component" value="Unassembled WGS sequence"/>
</dbReference>
<dbReference type="NCBIfam" id="NF004633">
    <property type="entry name" value="PRK05978.1"/>
    <property type="match status" value="1"/>
</dbReference>
<evidence type="ECO:0000313" key="4">
    <source>
        <dbReference type="Proteomes" id="UP001549031"/>
    </source>
</evidence>
<feature type="region of interest" description="Disordered" evidence="1">
    <location>
        <begin position="1"/>
        <end position="21"/>
    </location>
</feature>
<name>A0ABV2H5A8_9HYPH</name>
<sequence length="150" mass="16480">MQKTGEQPVQFGGGASDERSPVGSIIRGMKSRCPSCGTGRLFRAFLKPVDECAVCGQEMYHHRADDLPAYLVIFVVGHVLLTGYMLTEMIFILSPWVHLAIWIPLAVLAALLTIQPIKGGVIGLQWAYHMHGFGGDSEEEMMRRHGGSEP</sequence>
<keyword evidence="4" id="KW-1185">Reference proteome</keyword>
<feature type="transmembrane region" description="Helical" evidence="2">
    <location>
        <begin position="92"/>
        <end position="114"/>
    </location>
</feature>
<reference evidence="3 4" key="1">
    <citation type="submission" date="2024-06" db="EMBL/GenBank/DDBJ databases">
        <title>Genomic Encyclopedia of Type Strains, Phase IV (KMG-IV): sequencing the most valuable type-strain genomes for metagenomic binning, comparative biology and taxonomic classification.</title>
        <authorList>
            <person name="Goeker M."/>
        </authorList>
    </citation>
    <scope>NUCLEOTIDE SEQUENCE [LARGE SCALE GENOMIC DNA]</scope>
    <source>
        <strain evidence="3 4">DSM 105042</strain>
    </source>
</reference>
<organism evidence="3 4">
    <name type="scientific">Pseudorhizobium tarimense</name>
    <dbReference type="NCBI Taxonomy" id="1079109"/>
    <lineage>
        <taxon>Bacteria</taxon>
        <taxon>Pseudomonadati</taxon>
        <taxon>Pseudomonadota</taxon>
        <taxon>Alphaproteobacteria</taxon>
        <taxon>Hyphomicrobiales</taxon>
        <taxon>Rhizobiaceae</taxon>
        <taxon>Rhizobium/Agrobacterium group</taxon>
        <taxon>Pseudorhizobium</taxon>
    </lineage>
</organism>
<accession>A0ABV2H5A8</accession>
<feature type="transmembrane region" description="Helical" evidence="2">
    <location>
        <begin position="67"/>
        <end position="86"/>
    </location>
</feature>
<dbReference type="RefSeq" id="WP_247243654.1">
    <property type="nucleotide sequence ID" value="NZ_JALJRA010000006.1"/>
</dbReference>
<keyword evidence="2" id="KW-1133">Transmembrane helix</keyword>
<comment type="caution">
    <text evidence="3">The sequence shown here is derived from an EMBL/GenBank/DDBJ whole genome shotgun (WGS) entry which is preliminary data.</text>
</comment>
<dbReference type="EMBL" id="JBEPLJ010000006">
    <property type="protein sequence ID" value="MET3585723.1"/>
    <property type="molecule type" value="Genomic_DNA"/>
</dbReference>
<protein>
    <submittedName>
        <fullName evidence="3">Uncharacterized protein (DUF983 family)</fullName>
    </submittedName>
</protein>
<keyword evidence="2" id="KW-0472">Membrane</keyword>
<dbReference type="InterPro" id="IPR009325">
    <property type="entry name" value="DUF983"/>
</dbReference>
<evidence type="ECO:0000256" key="2">
    <source>
        <dbReference type="SAM" id="Phobius"/>
    </source>
</evidence>
<dbReference type="Pfam" id="PF06170">
    <property type="entry name" value="DUF983"/>
    <property type="match status" value="1"/>
</dbReference>
<keyword evidence="2" id="KW-0812">Transmembrane</keyword>
<evidence type="ECO:0000313" key="3">
    <source>
        <dbReference type="EMBL" id="MET3585723.1"/>
    </source>
</evidence>
<proteinExistence type="predicted"/>
<gene>
    <name evidence="3" type="ORF">ABID21_001832</name>
</gene>